<dbReference type="FunFam" id="2.40.110.10:FF:000011">
    <property type="entry name" value="Acyl-CoA dehydrogenase FadE34"/>
    <property type="match status" value="1"/>
</dbReference>
<dbReference type="InterPro" id="IPR006091">
    <property type="entry name" value="Acyl-CoA_Oxase/DH_mid-dom"/>
</dbReference>
<dbReference type="Pfam" id="PF00441">
    <property type="entry name" value="Acyl-CoA_dh_1"/>
    <property type="match status" value="1"/>
</dbReference>
<comment type="caution">
    <text evidence="10">The sequence shown here is derived from an EMBL/GenBank/DDBJ whole genome shotgun (WGS) entry which is preliminary data.</text>
</comment>
<keyword evidence="5 6" id="KW-0560">Oxidoreductase</keyword>
<feature type="domain" description="Acyl-CoA oxidase/dehydrogenase middle" evidence="8">
    <location>
        <begin position="124"/>
        <end position="217"/>
    </location>
</feature>
<evidence type="ECO:0000259" key="9">
    <source>
        <dbReference type="Pfam" id="PF02771"/>
    </source>
</evidence>
<dbReference type="GO" id="GO:0005886">
    <property type="term" value="C:plasma membrane"/>
    <property type="evidence" value="ECO:0007669"/>
    <property type="project" value="TreeGrafter"/>
</dbReference>
<dbReference type="EMBL" id="JACIDY010000004">
    <property type="protein sequence ID" value="MBB3940508.1"/>
    <property type="molecule type" value="Genomic_DNA"/>
</dbReference>
<reference evidence="10 11" key="1">
    <citation type="submission" date="2020-08" db="EMBL/GenBank/DDBJ databases">
        <title>Genomic Encyclopedia of Type Strains, Phase IV (KMG-IV): sequencing the most valuable type-strain genomes for metagenomic binning, comparative biology and taxonomic classification.</title>
        <authorList>
            <person name="Goeker M."/>
        </authorList>
    </citation>
    <scope>NUCLEOTIDE SEQUENCE [LARGE SCALE GENOMIC DNA]</scope>
    <source>
        <strain evidence="10 11">DSM 27568</strain>
    </source>
</reference>
<dbReference type="SUPFAM" id="SSF56645">
    <property type="entry name" value="Acyl-CoA dehydrogenase NM domain-like"/>
    <property type="match status" value="1"/>
</dbReference>
<dbReference type="GO" id="GO:0050660">
    <property type="term" value="F:flavin adenine dinucleotide binding"/>
    <property type="evidence" value="ECO:0007669"/>
    <property type="project" value="InterPro"/>
</dbReference>
<evidence type="ECO:0000313" key="11">
    <source>
        <dbReference type="Proteomes" id="UP000561459"/>
    </source>
</evidence>
<evidence type="ECO:0000259" key="8">
    <source>
        <dbReference type="Pfam" id="PF02770"/>
    </source>
</evidence>
<evidence type="ECO:0000256" key="3">
    <source>
        <dbReference type="ARBA" id="ARBA00022630"/>
    </source>
</evidence>
<evidence type="ECO:0000256" key="1">
    <source>
        <dbReference type="ARBA" id="ARBA00001974"/>
    </source>
</evidence>
<dbReference type="GO" id="GO:0016627">
    <property type="term" value="F:oxidoreductase activity, acting on the CH-CH group of donors"/>
    <property type="evidence" value="ECO:0007669"/>
    <property type="project" value="InterPro"/>
</dbReference>
<dbReference type="PANTHER" id="PTHR43292:SF3">
    <property type="entry name" value="ACYL-COA DEHYDROGENASE FADE29"/>
    <property type="match status" value="1"/>
</dbReference>
<proteinExistence type="inferred from homology"/>
<dbReference type="SUPFAM" id="SSF47203">
    <property type="entry name" value="Acyl-CoA dehydrogenase C-terminal domain-like"/>
    <property type="match status" value="1"/>
</dbReference>
<dbReference type="InterPro" id="IPR013786">
    <property type="entry name" value="AcylCoA_DH/ox_N"/>
</dbReference>
<comment type="similarity">
    <text evidence="2 6">Belongs to the acyl-CoA dehydrogenase family.</text>
</comment>
<keyword evidence="3 6" id="KW-0285">Flavoprotein</keyword>
<keyword evidence="11" id="KW-1185">Reference proteome</keyword>
<sequence>MKIEVTNDEKQFREEVRAWLADNVPKERRPTEGEAAAQFDRQWVNQQYLGGWSGIAWPKEFGGRGESLGRQMIWLEEYARAGAPEIGNFFVAIAHAGPTIMARGTPEQQEFHLPRILSGASIWCQGFSEPGAGSDLAGISTRAVIEGDELVVNGSKIWTSYGHVADFQELLVRTDPSSGRHKGLTWAICDMSLPGIEVRPIRSMAGHHEFNQVFYDNVRIPLKNVVGTVDDGWSVAMATLGFERGTGIIVFQVELARRLEELVEQAKASGAIRDMVIADRLLNLRAEVHALRAMTLMNISRSDRNGALGAEATLVAVYHAEMEKKVARMAFELAGNRGLEAFPGKWSVAFEYYNSFAHTIAGGTSEIRRNIIGERVLGLPRGR</sequence>
<dbReference type="RefSeq" id="WP_183617099.1">
    <property type="nucleotide sequence ID" value="NZ_JACIDY010000004.1"/>
</dbReference>
<dbReference type="Gene3D" id="1.10.540.10">
    <property type="entry name" value="Acyl-CoA dehydrogenase/oxidase, N-terminal domain"/>
    <property type="match status" value="1"/>
</dbReference>
<gene>
    <name evidence="10" type="ORF">GGR39_002165</name>
</gene>
<feature type="domain" description="Acyl-CoA dehydrogenase/oxidase C-terminal" evidence="7">
    <location>
        <begin position="230"/>
        <end position="377"/>
    </location>
</feature>
<dbReference type="InterPro" id="IPR052161">
    <property type="entry name" value="Mycobact_Acyl-CoA_DH"/>
</dbReference>
<dbReference type="InterPro" id="IPR009100">
    <property type="entry name" value="AcylCoA_DH/oxidase_NM_dom_sf"/>
</dbReference>
<dbReference type="InterPro" id="IPR037069">
    <property type="entry name" value="AcylCoA_DH/ox_N_sf"/>
</dbReference>
<evidence type="ECO:0000313" key="10">
    <source>
        <dbReference type="EMBL" id="MBB3940508.1"/>
    </source>
</evidence>
<name>A0A7W6BZ06_9SPHN</name>
<dbReference type="Proteomes" id="UP000561459">
    <property type="component" value="Unassembled WGS sequence"/>
</dbReference>
<evidence type="ECO:0000259" key="7">
    <source>
        <dbReference type="Pfam" id="PF00441"/>
    </source>
</evidence>
<dbReference type="InterPro" id="IPR009075">
    <property type="entry name" value="AcylCo_DH/oxidase_C"/>
</dbReference>
<protein>
    <submittedName>
        <fullName evidence="10">Alkylation response protein AidB-like acyl-CoA dehydrogenase</fullName>
    </submittedName>
</protein>
<dbReference type="PANTHER" id="PTHR43292">
    <property type="entry name" value="ACYL-COA DEHYDROGENASE"/>
    <property type="match status" value="1"/>
</dbReference>
<organism evidence="10 11">
    <name type="scientific">Novosphingobium fluoreni</name>
    <dbReference type="NCBI Taxonomy" id="1391222"/>
    <lineage>
        <taxon>Bacteria</taxon>
        <taxon>Pseudomonadati</taxon>
        <taxon>Pseudomonadota</taxon>
        <taxon>Alphaproteobacteria</taxon>
        <taxon>Sphingomonadales</taxon>
        <taxon>Sphingomonadaceae</taxon>
        <taxon>Novosphingobium</taxon>
    </lineage>
</organism>
<comment type="cofactor">
    <cofactor evidence="1 6">
        <name>FAD</name>
        <dbReference type="ChEBI" id="CHEBI:57692"/>
    </cofactor>
</comment>
<dbReference type="AlphaFoldDB" id="A0A7W6BZ06"/>
<dbReference type="InterPro" id="IPR046373">
    <property type="entry name" value="Acyl-CoA_Oxase/DH_mid-dom_sf"/>
</dbReference>
<dbReference type="Gene3D" id="2.40.110.10">
    <property type="entry name" value="Butyryl-CoA Dehydrogenase, subunit A, domain 2"/>
    <property type="match status" value="1"/>
</dbReference>
<evidence type="ECO:0000256" key="2">
    <source>
        <dbReference type="ARBA" id="ARBA00009347"/>
    </source>
</evidence>
<dbReference type="Gene3D" id="1.20.140.10">
    <property type="entry name" value="Butyryl-CoA Dehydrogenase, subunit A, domain 3"/>
    <property type="match status" value="1"/>
</dbReference>
<evidence type="ECO:0000256" key="6">
    <source>
        <dbReference type="RuleBase" id="RU362125"/>
    </source>
</evidence>
<dbReference type="InterPro" id="IPR036250">
    <property type="entry name" value="AcylCo_DH-like_C"/>
</dbReference>
<evidence type="ECO:0000256" key="5">
    <source>
        <dbReference type="ARBA" id="ARBA00023002"/>
    </source>
</evidence>
<dbReference type="Pfam" id="PF02770">
    <property type="entry name" value="Acyl-CoA_dh_M"/>
    <property type="match status" value="1"/>
</dbReference>
<keyword evidence="4 6" id="KW-0274">FAD</keyword>
<accession>A0A7W6BZ06</accession>
<dbReference type="Pfam" id="PF02771">
    <property type="entry name" value="Acyl-CoA_dh_N"/>
    <property type="match status" value="1"/>
</dbReference>
<evidence type="ECO:0000256" key="4">
    <source>
        <dbReference type="ARBA" id="ARBA00022827"/>
    </source>
</evidence>
<feature type="domain" description="Acyl-CoA dehydrogenase/oxidase N-terminal" evidence="9">
    <location>
        <begin position="6"/>
        <end position="119"/>
    </location>
</feature>